<feature type="transmembrane region" description="Helical" evidence="5">
    <location>
        <begin position="101"/>
        <end position="123"/>
    </location>
</feature>
<feature type="transmembrane region" description="Helical" evidence="5">
    <location>
        <begin position="210"/>
        <end position="233"/>
    </location>
</feature>
<dbReference type="AlphaFoldDB" id="A0A2R8BYW0"/>
<dbReference type="PANTHER" id="PTHR30249:SF0">
    <property type="entry name" value="PLASTIDAL GLYCOLATE_GLYCERATE TRANSLOCATOR 1, CHLOROPLASTIC"/>
    <property type="match status" value="1"/>
</dbReference>
<protein>
    <submittedName>
        <fullName evidence="6">Inner membrane protein YohK</fullName>
    </submittedName>
</protein>
<comment type="subcellular location">
    <subcellularLocation>
        <location evidence="1">Membrane</location>
        <topology evidence="1">Multi-pass membrane protein</topology>
    </subcellularLocation>
</comment>
<dbReference type="GO" id="GO:0016020">
    <property type="term" value="C:membrane"/>
    <property type="evidence" value="ECO:0007669"/>
    <property type="project" value="UniProtKB-SubCell"/>
</dbReference>
<dbReference type="Proteomes" id="UP000244912">
    <property type="component" value="Unassembled WGS sequence"/>
</dbReference>
<dbReference type="EMBL" id="ONZF01000008">
    <property type="protein sequence ID" value="SPJ25276.1"/>
    <property type="molecule type" value="Genomic_DNA"/>
</dbReference>
<evidence type="ECO:0000256" key="4">
    <source>
        <dbReference type="ARBA" id="ARBA00023136"/>
    </source>
</evidence>
<keyword evidence="7" id="KW-1185">Reference proteome</keyword>
<gene>
    <name evidence="6" type="primary">yohK</name>
    <name evidence="6" type="ORF">PAA8504_03127</name>
</gene>
<sequence length="236" mass="24192">MNNAAALWSYLAQEPLLWLTLTLVAYLAADAISGRSRHPLANPVLISVILIGAVLLVTGIPYARYFEGAQFVHFMLGPATVSLAMPLHANLGRLRRTFLPMLAALFAGSLTAIGAAVGVAWALGVRGETLLSIAPKSATAPVAIGVAEQIGGLPSLTAVLVILTGVIGAVIATPLLNACGFTDWRARGFAVGIAAHGIGTAHAFRVNSTAGAFAGIGMGLNAMLTAVLAPLLFSLF</sequence>
<evidence type="ECO:0000256" key="3">
    <source>
        <dbReference type="ARBA" id="ARBA00022989"/>
    </source>
</evidence>
<organism evidence="6 7">
    <name type="scientific">Palleronia abyssalis</name>
    <dbReference type="NCBI Taxonomy" id="1501240"/>
    <lineage>
        <taxon>Bacteria</taxon>
        <taxon>Pseudomonadati</taxon>
        <taxon>Pseudomonadota</taxon>
        <taxon>Alphaproteobacteria</taxon>
        <taxon>Rhodobacterales</taxon>
        <taxon>Roseobacteraceae</taxon>
        <taxon>Palleronia</taxon>
    </lineage>
</organism>
<keyword evidence="2 5" id="KW-0812">Transmembrane</keyword>
<proteinExistence type="predicted"/>
<dbReference type="OrthoDB" id="9811701at2"/>
<evidence type="ECO:0000256" key="5">
    <source>
        <dbReference type="SAM" id="Phobius"/>
    </source>
</evidence>
<keyword evidence="4 5" id="KW-0472">Membrane</keyword>
<dbReference type="Pfam" id="PF04172">
    <property type="entry name" value="LrgB"/>
    <property type="match status" value="1"/>
</dbReference>
<reference evidence="6 7" key="1">
    <citation type="submission" date="2018-03" db="EMBL/GenBank/DDBJ databases">
        <authorList>
            <person name="Keele B.F."/>
        </authorList>
    </citation>
    <scope>NUCLEOTIDE SEQUENCE [LARGE SCALE GENOMIC DNA]</scope>
    <source>
        <strain evidence="6 7">CECT 8504</strain>
    </source>
</reference>
<evidence type="ECO:0000256" key="1">
    <source>
        <dbReference type="ARBA" id="ARBA00004141"/>
    </source>
</evidence>
<name>A0A2R8BYW0_9RHOB</name>
<feature type="transmembrane region" description="Helical" evidence="5">
    <location>
        <begin position="44"/>
        <end position="65"/>
    </location>
</feature>
<feature type="transmembrane region" description="Helical" evidence="5">
    <location>
        <begin position="156"/>
        <end position="176"/>
    </location>
</feature>
<dbReference type="PANTHER" id="PTHR30249">
    <property type="entry name" value="PUTATIVE SEROTONIN TRANSPORTER"/>
    <property type="match status" value="1"/>
</dbReference>
<evidence type="ECO:0000313" key="6">
    <source>
        <dbReference type="EMBL" id="SPJ25276.1"/>
    </source>
</evidence>
<dbReference type="InterPro" id="IPR007300">
    <property type="entry name" value="CidB/LrgB"/>
</dbReference>
<evidence type="ECO:0000313" key="7">
    <source>
        <dbReference type="Proteomes" id="UP000244912"/>
    </source>
</evidence>
<feature type="transmembrane region" description="Helical" evidence="5">
    <location>
        <begin position="15"/>
        <end position="32"/>
    </location>
</feature>
<accession>A0A2R8BYW0</accession>
<dbReference type="RefSeq" id="WP_108895191.1">
    <property type="nucleotide sequence ID" value="NZ_ONZF01000008.1"/>
</dbReference>
<keyword evidence="3 5" id="KW-1133">Transmembrane helix</keyword>
<evidence type="ECO:0000256" key="2">
    <source>
        <dbReference type="ARBA" id="ARBA00022692"/>
    </source>
</evidence>